<keyword evidence="2 10" id="KW-0808">Transferase</keyword>
<dbReference type="AlphaFoldDB" id="G7E180"/>
<feature type="domain" description="Palmitoyltransferase DHHC" evidence="11">
    <location>
        <begin position="124"/>
        <end position="218"/>
    </location>
</feature>
<dbReference type="GO" id="GO:0016020">
    <property type="term" value="C:membrane"/>
    <property type="evidence" value="ECO:0007669"/>
    <property type="project" value="UniProtKB-SubCell"/>
</dbReference>
<name>G7E180_MIXOS</name>
<dbReference type="PANTHER" id="PTHR12246">
    <property type="entry name" value="PALMITOYLTRANSFERASE ZDHHC16"/>
    <property type="match status" value="1"/>
</dbReference>
<dbReference type="InterPro" id="IPR039859">
    <property type="entry name" value="PFA4/ZDH16/20/ERF2-like"/>
</dbReference>
<evidence type="ECO:0000256" key="10">
    <source>
        <dbReference type="RuleBase" id="RU079119"/>
    </source>
</evidence>
<keyword evidence="3 10" id="KW-0812">Transmembrane</keyword>
<sequence length="605" mass="67745">MAGDIELDKDDPSSLAGRIWVGATVALIAFLAYSPQIWIIWPSYASYEKIDALSKRLAAQSGARCGGSSRSQATEWLTTLLSILQPVQAPQKSSLSPVQAMRPQNGSSCQSALTRVDWADLRGQCPWINNCVGHHNTADFVRFLFWVDISCTYHLIMVSRRAFGNLVYYENATSVTALVMLVMNYVLCIPVLLAVGGFSFYHFWCLSSNTTTIEGWEKDKVAVLRRRGRIREVKYPYDLGFMKNISSVMGYHPLLWCWPQRSYGDGLSYRAAEAVKPFAQYFWPPRDQYAPHYQRRTPFPDASVATFEPGSLLAQSDEENSEEDVLTEEEDDIPLAQLKGSLAPDIGPASQRLRKRRGSEGYEIKPMQRTAHTHDEPDYDTFMLIPYASTLFWMNKIAAYLQGRVYAQRLKGASAMTLDHGDQSAALASCPICTKASLRVQCRDVGEPNRFRYYQDNKITAQTTIVRNSVWSLTQINRPRGSELTLEASPNRRIITSDNYELPATVSLEANMWDTEAREVIWSEPYRSCCRLSIKSDYTFGLISTEVDVGESVATRTCRASTGYDANFPACPETYTAPTPLVETCTVQLGVPVYGSHLVGGGHTL</sequence>
<dbReference type="OrthoDB" id="331948at2759"/>
<reference evidence="12 13" key="1">
    <citation type="journal article" date="2011" name="J. Gen. Appl. Microbiol.">
        <title>Draft genome sequencing of the enigmatic basidiomycete Mixia osmundae.</title>
        <authorList>
            <person name="Nishida H."/>
            <person name="Nagatsuka Y."/>
            <person name="Sugiyama J."/>
        </authorList>
    </citation>
    <scope>NUCLEOTIDE SEQUENCE [LARGE SCALE GENOMIC DNA]</scope>
    <source>
        <strain evidence="13">CBS 9802 / IAM 14324 / JCM 22182 / KY 12970</strain>
    </source>
</reference>
<dbReference type="eggNOG" id="KOG1315">
    <property type="taxonomic scope" value="Eukaryota"/>
</dbReference>
<keyword evidence="5 10" id="KW-0472">Membrane</keyword>
<evidence type="ECO:0000313" key="12">
    <source>
        <dbReference type="EMBL" id="GAA96590.1"/>
    </source>
</evidence>
<dbReference type="STRING" id="764103.G7E180"/>
<dbReference type="Pfam" id="PF01529">
    <property type="entry name" value="DHHC"/>
    <property type="match status" value="1"/>
</dbReference>
<keyword evidence="13" id="KW-1185">Reference proteome</keyword>
<dbReference type="EC" id="2.3.1.225" evidence="10"/>
<dbReference type="HOGENOM" id="CLU_451323_0_0_1"/>
<keyword evidence="7" id="KW-0449">Lipoprotein</keyword>
<dbReference type="GO" id="GO:0019706">
    <property type="term" value="F:protein-cysteine S-palmitoyltransferase activity"/>
    <property type="evidence" value="ECO:0007669"/>
    <property type="project" value="UniProtKB-EC"/>
</dbReference>
<evidence type="ECO:0000256" key="6">
    <source>
        <dbReference type="ARBA" id="ARBA00023139"/>
    </source>
</evidence>
<dbReference type="PROSITE" id="PS50216">
    <property type="entry name" value="DHHC"/>
    <property type="match status" value="1"/>
</dbReference>
<accession>G7E180</accession>
<organism evidence="12 13">
    <name type="scientific">Mixia osmundae (strain CBS 9802 / IAM 14324 / JCM 22182 / KY 12970)</name>
    <dbReference type="NCBI Taxonomy" id="764103"/>
    <lineage>
        <taxon>Eukaryota</taxon>
        <taxon>Fungi</taxon>
        <taxon>Dikarya</taxon>
        <taxon>Basidiomycota</taxon>
        <taxon>Pucciniomycotina</taxon>
        <taxon>Mixiomycetes</taxon>
        <taxon>Mixiales</taxon>
        <taxon>Mixiaceae</taxon>
        <taxon>Mixia</taxon>
    </lineage>
</organism>
<comment type="caution">
    <text evidence="12">The sequence shown here is derived from an EMBL/GenBank/DDBJ whole genome shotgun (WGS) entry which is preliminary data.</text>
</comment>
<evidence type="ECO:0000256" key="2">
    <source>
        <dbReference type="ARBA" id="ARBA00022679"/>
    </source>
</evidence>
<keyword evidence="8 10" id="KW-0012">Acyltransferase</keyword>
<dbReference type="EMBL" id="BABT02000102">
    <property type="protein sequence ID" value="GAA96590.1"/>
    <property type="molecule type" value="Genomic_DNA"/>
</dbReference>
<evidence type="ECO:0000256" key="3">
    <source>
        <dbReference type="ARBA" id="ARBA00022692"/>
    </source>
</evidence>
<protein>
    <recommendedName>
        <fullName evidence="10">Palmitoyltransferase</fullName>
        <ecNumber evidence="10">2.3.1.225</ecNumber>
    </recommendedName>
</protein>
<dbReference type="InterPro" id="IPR001594">
    <property type="entry name" value="Palmitoyltrfase_DHHC"/>
</dbReference>
<comment type="similarity">
    <text evidence="10">Belongs to the DHHC palmitoyltransferase family.</text>
</comment>
<evidence type="ECO:0000313" key="13">
    <source>
        <dbReference type="Proteomes" id="UP000009131"/>
    </source>
</evidence>
<feature type="transmembrane region" description="Helical" evidence="10">
    <location>
        <begin position="178"/>
        <end position="204"/>
    </location>
</feature>
<comment type="subcellular location">
    <subcellularLocation>
        <location evidence="1">Membrane</location>
        <topology evidence="1">Multi-pass membrane protein</topology>
    </subcellularLocation>
</comment>
<evidence type="ECO:0000256" key="9">
    <source>
        <dbReference type="ARBA" id="ARBA00048048"/>
    </source>
</evidence>
<evidence type="ECO:0000256" key="8">
    <source>
        <dbReference type="ARBA" id="ARBA00023315"/>
    </source>
</evidence>
<dbReference type="InParanoid" id="G7E180"/>
<feature type="transmembrane region" description="Helical" evidence="10">
    <location>
        <begin position="20"/>
        <end position="41"/>
    </location>
</feature>
<dbReference type="Proteomes" id="UP000009131">
    <property type="component" value="Unassembled WGS sequence"/>
</dbReference>
<keyword evidence="4 10" id="KW-1133">Transmembrane helix</keyword>
<gene>
    <name evidence="12" type="primary">Mo03260</name>
    <name evidence="12" type="ORF">E5Q_03260</name>
</gene>
<keyword evidence="6" id="KW-0564">Palmitate</keyword>
<evidence type="ECO:0000259" key="11">
    <source>
        <dbReference type="Pfam" id="PF01529"/>
    </source>
</evidence>
<evidence type="ECO:0000256" key="1">
    <source>
        <dbReference type="ARBA" id="ARBA00004141"/>
    </source>
</evidence>
<comment type="domain">
    <text evidence="10">The DHHC domain is required for palmitoyltransferase activity.</text>
</comment>
<evidence type="ECO:0000256" key="7">
    <source>
        <dbReference type="ARBA" id="ARBA00023288"/>
    </source>
</evidence>
<reference evidence="12 13" key="2">
    <citation type="journal article" date="2012" name="Open Biol.">
        <title>Characteristics of nucleosomes and linker DNA regions on the genome of the basidiomycete Mixia osmundae revealed by mono- and dinucleosome mapping.</title>
        <authorList>
            <person name="Nishida H."/>
            <person name="Kondo S."/>
            <person name="Matsumoto T."/>
            <person name="Suzuki Y."/>
            <person name="Yoshikawa H."/>
            <person name="Taylor T.D."/>
            <person name="Sugiyama J."/>
        </authorList>
    </citation>
    <scope>NUCLEOTIDE SEQUENCE [LARGE SCALE GENOMIC DNA]</scope>
    <source>
        <strain evidence="13">CBS 9802 / IAM 14324 / JCM 22182 / KY 12970</strain>
    </source>
</reference>
<evidence type="ECO:0000256" key="4">
    <source>
        <dbReference type="ARBA" id="ARBA00022989"/>
    </source>
</evidence>
<comment type="catalytic activity">
    <reaction evidence="9 10">
        <text>L-cysteinyl-[protein] + hexadecanoyl-CoA = S-hexadecanoyl-L-cysteinyl-[protein] + CoA</text>
        <dbReference type="Rhea" id="RHEA:36683"/>
        <dbReference type="Rhea" id="RHEA-COMP:10131"/>
        <dbReference type="Rhea" id="RHEA-COMP:11032"/>
        <dbReference type="ChEBI" id="CHEBI:29950"/>
        <dbReference type="ChEBI" id="CHEBI:57287"/>
        <dbReference type="ChEBI" id="CHEBI:57379"/>
        <dbReference type="ChEBI" id="CHEBI:74151"/>
        <dbReference type="EC" id="2.3.1.225"/>
    </reaction>
</comment>
<evidence type="ECO:0000256" key="5">
    <source>
        <dbReference type="ARBA" id="ARBA00023136"/>
    </source>
</evidence>
<proteinExistence type="inferred from homology"/>